<dbReference type="PROSITE" id="PS51257">
    <property type="entry name" value="PROKAR_LIPOPROTEIN"/>
    <property type="match status" value="1"/>
</dbReference>
<reference evidence="10" key="1">
    <citation type="submission" date="2023-07" db="EMBL/GenBank/DDBJ databases">
        <authorList>
            <person name="Haufschild T."/>
            <person name="Kallscheuer N."/>
            <person name="Hammer J."/>
            <person name="Kohn T."/>
            <person name="Kabuu M."/>
            <person name="Jogler M."/>
            <person name="Wohfarth N."/>
            <person name="Heuer A."/>
            <person name="Rohde M."/>
            <person name="van Teeseling M.C.F."/>
            <person name="Jogler C."/>
        </authorList>
    </citation>
    <scope>NUCLEOTIDE SEQUENCE</scope>
    <source>
        <strain evidence="10">Strain 138</strain>
        <strain evidence="11">Strain 318</strain>
    </source>
</reference>
<proteinExistence type="predicted"/>
<dbReference type="RefSeq" id="WP_367887532.1">
    <property type="nucleotide sequence ID" value="NZ_CP130612.1"/>
</dbReference>
<keyword evidence="1" id="KW-0813">Transport</keyword>
<dbReference type="SUPFAM" id="SSF46626">
    <property type="entry name" value="Cytochrome c"/>
    <property type="match status" value="2"/>
</dbReference>
<evidence type="ECO:0000256" key="7">
    <source>
        <dbReference type="SAM" id="MobiDB-lite"/>
    </source>
</evidence>
<evidence type="ECO:0000313" key="12">
    <source>
        <dbReference type="Proteomes" id="UP001229955"/>
    </source>
</evidence>
<feature type="signal peptide" evidence="8">
    <location>
        <begin position="1"/>
        <end position="17"/>
    </location>
</feature>
<dbReference type="GO" id="GO:0046872">
    <property type="term" value="F:metal ion binding"/>
    <property type="evidence" value="ECO:0007669"/>
    <property type="project" value="UniProtKB-KW"/>
</dbReference>
<protein>
    <submittedName>
        <fullName evidence="10">C-type cytochrome</fullName>
    </submittedName>
</protein>
<keyword evidence="3 6" id="KW-0479">Metal-binding</keyword>
<keyword evidence="8" id="KW-0732">Signal</keyword>
<accession>A0AA49Q4H0</accession>
<evidence type="ECO:0000256" key="6">
    <source>
        <dbReference type="PROSITE-ProRule" id="PRU00433"/>
    </source>
</evidence>
<evidence type="ECO:0000313" key="10">
    <source>
        <dbReference type="EMBL" id="WKW11846.1"/>
    </source>
</evidence>
<dbReference type="KEGG" id="pspc:Strain318_001114"/>
<dbReference type="PANTHER" id="PTHR37823">
    <property type="entry name" value="CYTOCHROME C-553-LIKE"/>
    <property type="match status" value="1"/>
</dbReference>
<keyword evidence="12" id="KW-1185">Reference proteome</keyword>
<dbReference type="AlphaFoldDB" id="A0AA49Q4H0"/>
<feature type="region of interest" description="Disordered" evidence="7">
    <location>
        <begin position="270"/>
        <end position="329"/>
    </location>
</feature>
<dbReference type="Proteomes" id="UP001229955">
    <property type="component" value="Chromosome"/>
</dbReference>
<dbReference type="EMBL" id="CP130612">
    <property type="protein sequence ID" value="WKW11846.1"/>
    <property type="molecule type" value="Genomic_DNA"/>
</dbReference>
<dbReference type="PANTHER" id="PTHR37823:SF1">
    <property type="entry name" value="CYTOCHROME C-553-LIKE"/>
    <property type="match status" value="1"/>
</dbReference>
<dbReference type="InterPro" id="IPR009056">
    <property type="entry name" value="Cyt_c-like_dom"/>
</dbReference>
<feature type="compositionally biased region" description="Low complexity" evidence="7">
    <location>
        <begin position="307"/>
        <end position="316"/>
    </location>
</feature>
<evidence type="ECO:0000256" key="1">
    <source>
        <dbReference type="ARBA" id="ARBA00022448"/>
    </source>
</evidence>
<keyword evidence="2 6" id="KW-0349">Heme</keyword>
<evidence type="ECO:0000256" key="5">
    <source>
        <dbReference type="ARBA" id="ARBA00023004"/>
    </source>
</evidence>
<name>A0AA49Q4H0_9BACT</name>
<dbReference type="Gene3D" id="1.10.760.10">
    <property type="entry name" value="Cytochrome c-like domain"/>
    <property type="match status" value="2"/>
</dbReference>
<evidence type="ECO:0000256" key="8">
    <source>
        <dbReference type="SAM" id="SignalP"/>
    </source>
</evidence>
<sequence length="329" mass="34989">MSRSLPAVRSPRGRALAAVTLVASLAACGGEAPAPAATAAGGSAVQFTEANWKPKTEADIPNDSMGASVRRGLYLLRFTPESLPQYATSGLRCTSCHQNDGLKLEAAPLTGSHARFPKYMPRTGTTITLADRVNYCFTRSLAGNVLPVDSREMTDLLAYMQFISQDVPTGYKLAGHDGLISMPDTLEGDVARGQALYTEKTCVACHGADGAGMGVLPPLWGARSYSIGASMSRIERAASFIYHNMPQTAPGSLTHQEAFDLAAFINSKPRPDSPSKELDWPLGGVPADVPYDTRSGHKAYRPPPLLPRATPERAVVPVPPRAASIRGTR</sequence>
<dbReference type="PROSITE" id="PS51007">
    <property type="entry name" value="CYTC"/>
    <property type="match status" value="1"/>
</dbReference>
<feature type="compositionally biased region" description="Basic and acidic residues" evidence="7">
    <location>
        <begin position="270"/>
        <end position="279"/>
    </location>
</feature>
<dbReference type="GO" id="GO:0020037">
    <property type="term" value="F:heme binding"/>
    <property type="evidence" value="ECO:0007669"/>
    <property type="project" value="InterPro"/>
</dbReference>
<keyword evidence="5 6" id="KW-0408">Iron</keyword>
<dbReference type="Pfam" id="PF00034">
    <property type="entry name" value="Cytochrom_C"/>
    <property type="match status" value="1"/>
</dbReference>
<evidence type="ECO:0000313" key="11">
    <source>
        <dbReference type="EMBL" id="WKW14756.1"/>
    </source>
</evidence>
<feature type="chain" id="PRO_5041343285" evidence="8">
    <location>
        <begin position="18"/>
        <end position="329"/>
    </location>
</feature>
<evidence type="ECO:0000256" key="3">
    <source>
        <dbReference type="ARBA" id="ARBA00022723"/>
    </source>
</evidence>
<accession>A0AA49Q7G7</accession>
<gene>
    <name evidence="10" type="ORF">Strain138_001114</name>
    <name evidence="11" type="ORF">Strain318_001114</name>
</gene>
<organism evidence="10">
    <name type="scientific">Pseudogemmatithrix spongiicola</name>
    <dbReference type="NCBI Taxonomy" id="3062599"/>
    <lineage>
        <taxon>Bacteria</taxon>
        <taxon>Pseudomonadati</taxon>
        <taxon>Gemmatimonadota</taxon>
        <taxon>Gemmatimonadia</taxon>
        <taxon>Gemmatimonadales</taxon>
        <taxon>Gemmatimonadaceae</taxon>
        <taxon>Pseudogemmatithrix</taxon>
    </lineage>
</organism>
<dbReference type="InterPro" id="IPR036909">
    <property type="entry name" value="Cyt_c-like_dom_sf"/>
</dbReference>
<keyword evidence="4" id="KW-0249">Electron transport</keyword>
<feature type="domain" description="Cytochrome c" evidence="9">
    <location>
        <begin position="188"/>
        <end position="269"/>
    </location>
</feature>
<dbReference type="Pfam" id="PF21342">
    <property type="entry name" value="SoxA-TsdA_cyt-c"/>
    <property type="match status" value="1"/>
</dbReference>
<evidence type="ECO:0000256" key="2">
    <source>
        <dbReference type="ARBA" id="ARBA00022617"/>
    </source>
</evidence>
<dbReference type="GO" id="GO:0009055">
    <property type="term" value="F:electron transfer activity"/>
    <property type="evidence" value="ECO:0007669"/>
    <property type="project" value="InterPro"/>
</dbReference>
<dbReference type="InterPro" id="IPR051811">
    <property type="entry name" value="Cytochrome_c550/c551-like"/>
</dbReference>
<dbReference type="EMBL" id="CP130613">
    <property type="protein sequence ID" value="WKW14756.1"/>
    <property type="molecule type" value="Genomic_DNA"/>
</dbReference>
<evidence type="ECO:0000259" key="9">
    <source>
        <dbReference type="PROSITE" id="PS51007"/>
    </source>
</evidence>
<evidence type="ECO:0000256" key="4">
    <source>
        <dbReference type="ARBA" id="ARBA00022982"/>
    </source>
</evidence>